<dbReference type="GO" id="GO:0046872">
    <property type="term" value="F:metal ion binding"/>
    <property type="evidence" value="ECO:0007669"/>
    <property type="project" value="UniProtKB-KW"/>
</dbReference>
<keyword evidence="2 6" id="KW-0949">S-adenosyl-L-methionine</keyword>
<evidence type="ECO:0000259" key="7">
    <source>
        <dbReference type="PROSITE" id="PS51918"/>
    </source>
</evidence>
<dbReference type="Proteomes" id="UP000016587">
    <property type="component" value="Chromosome"/>
</dbReference>
<proteinExistence type="predicted"/>
<dbReference type="PROSITE" id="PS51918">
    <property type="entry name" value="RADICAL_SAM"/>
    <property type="match status" value="1"/>
</dbReference>
<dbReference type="GO" id="GO:0003824">
    <property type="term" value="F:catalytic activity"/>
    <property type="evidence" value="ECO:0007669"/>
    <property type="project" value="InterPro"/>
</dbReference>
<dbReference type="SFLD" id="SFLDG01101">
    <property type="entry name" value="Uncharacterised_Radical_SAM_Su"/>
    <property type="match status" value="1"/>
</dbReference>
<accession>T2GF34</accession>
<dbReference type="InterPro" id="IPR016431">
    <property type="entry name" value="Pyrv-formate_lyase-activ_prd"/>
</dbReference>
<evidence type="ECO:0000256" key="4">
    <source>
        <dbReference type="ARBA" id="ARBA00023004"/>
    </source>
</evidence>
<evidence type="ECO:0000313" key="8">
    <source>
        <dbReference type="EMBL" id="AGW14903.1"/>
    </source>
</evidence>
<evidence type="ECO:0000313" key="9">
    <source>
        <dbReference type="Proteomes" id="UP000016587"/>
    </source>
</evidence>
<dbReference type="KEGG" id="dgg:DGI_3195"/>
<dbReference type="PATRIC" id="fig|1121448.10.peg.3152"/>
<dbReference type="eggNOG" id="COG1180">
    <property type="taxonomic scope" value="Bacteria"/>
</dbReference>
<dbReference type="InterPro" id="IPR007197">
    <property type="entry name" value="rSAM"/>
</dbReference>
<feature type="binding site" evidence="6">
    <location>
        <position position="89"/>
    </location>
    <ligand>
        <name>[4Fe-4S] cluster</name>
        <dbReference type="ChEBI" id="CHEBI:49883"/>
        <note>4Fe-4S-S-AdoMet</note>
    </ligand>
</feature>
<keyword evidence="9" id="KW-1185">Reference proteome</keyword>
<evidence type="ECO:0000256" key="1">
    <source>
        <dbReference type="ARBA" id="ARBA00022485"/>
    </source>
</evidence>
<dbReference type="InterPro" id="IPR027596">
    <property type="entry name" value="AmmeMemoSam_rS"/>
</dbReference>
<dbReference type="EMBL" id="CP006585">
    <property type="protein sequence ID" value="AGW14903.1"/>
    <property type="molecule type" value="Genomic_DNA"/>
</dbReference>
<dbReference type="AlphaFoldDB" id="T2GF34"/>
<feature type="binding site" evidence="6">
    <location>
        <position position="86"/>
    </location>
    <ligand>
        <name>[4Fe-4S] cluster</name>
        <dbReference type="ChEBI" id="CHEBI:49883"/>
        <note>4Fe-4S-S-AdoMet</note>
    </ligand>
</feature>
<dbReference type="PANTHER" id="PTHR30352">
    <property type="entry name" value="PYRUVATE FORMATE-LYASE-ACTIVATING ENZYME"/>
    <property type="match status" value="1"/>
</dbReference>
<keyword evidence="4 6" id="KW-0408">Iron</keyword>
<comment type="cofactor">
    <cofactor evidence="6">
        <name>[4Fe-4S] cluster</name>
        <dbReference type="ChEBI" id="CHEBI:49883"/>
    </cofactor>
    <text evidence="6">Binds 1 [4Fe-4S] cluster. The cluster is coordinated with 3 cysteines and an exchangeable S-adenosyl-L-methionine.</text>
</comment>
<reference evidence="9" key="2">
    <citation type="submission" date="2013-07" db="EMBL/GenBank/DDBJ databases">
        <authorList>
            <person name="Morais-Silva F.O."/>
            <person name="Rezende A.M."/>
            <person name="Pimentel C."/>
            <person name="Resende D.M."/>
            <person name="Santos C.I."/>
            <person name="Clemente C."/>
            <person name="de Oliveira L.M."/>
            <person name="da Silva S.M."/>
            <person name="Costa D.A."/>
            <person name="Varela-Raposo A."/>
            <person name="Horacio E.C.A."/>
            <person name="Matos M."/>
            <person name="Flores O."/>
            <person name="Ruiz J.C."/>
            <person name="Rodrigues-Pousada C."/>
        </authorList>
    </citation>
    <scope>NUCLEOTIDE SEQUENCE [LARGE SCALE GENOMIC DNA]</scope>
    <source>
        <strain evidence="9">ATCC 19364 / DSM 1382 / NCIMB 9332 / VKM B-1759</strain>
    </source>
</reference>
<dbReference type="STRING" id="1121448.DGI_3195"/>
<reference evidence="8 9" key="1">
    <citation type="journal article" date="2013" name="J. Bacteriol.">
        <title>Roles of HynAB and Ech, the only two hydrogenases found in the model sulfate reducer Desulfovibrio gigas.</title>
        <authorList>
            <person name="Morais-Silva F.O."/>
            <person name="Santos C.I."/>
            <person name="Rodrigues R."/>
            <person name="Pereira I.A."/>
            <person name="Rodrigues-Pousada C."/>
        </authorList>
    </citation>
    <scope>NUCLEOTIDE SEQUENCE [LARGE SCALE GENOMIC DNA]</scope>
    <source>
        <strain evidence="9">ATCC 19364 / DSM 1382 / NCIMB 9332 / VKM B-1759</strain>
    </source>
</reference>
<organism evidence="8 9">
    <name type="scientific">Megalodesulfovibrio gigas (strain ATCC 19364 / DSM 1382 / NCIMB 9332 / VKM B-1759)</name>
    <name type="common">Desulfovibrio gigas</name>
    <dbReference type="NCBI Taxonomy" id="1121448"/>
    <lineage>
        <taxon>Bacteria</taxon>
        <taxon>Pseudomonadati</taxon>
        <taxon>Thermodesulfobacteriota</taxon>
        <taxon>Desulfovibrionia</taxon>
        <taxon>Desulfovibrionales</taxon>
        <taxon>Desulfovibrionaceae</taxon>
        <taxon>Megalodesulfovibrio</taxon>
    </lineage>
</organism>
<feature type="binding site" evidence="6">
    <location>
        <position position="82"/>
    </location>
    <ligand>
        <name>[4Fe-4S] cluster</name>
        <dbReference type="ChEBI" id="CHEBI:49883"/>
        <note>4Fe-4S-S-AdoMet</note>
    </ligand>
</feature>
<evidence type="ECO:0000256" key="3">
    <source>
        <dbReference type="ARBA" id="ARBA00022723"/>
    </source>
</evidence>
<feature type="domain" description="Radical SAM core" evidence="7">
    <location>
        <begin position="67"/>
        <end position="283"/>
    </location>
</feature>
<dbReference type="InterPro" id="IPR058240">
    <property type="entry name" value="rSAM_sf"/>
</dbReference>
<dbReference type="Pfam" id="PF04055">
    <property type="entry name" value="Radical_SAM"/>
    <property type="match status" value="1"/>
</dbReference>
<dbReference type="PANTHER" id="PTHR30352:SF5">
    <property type="entry name" value="PYRUVATE FORMATE-LYASE 1-ACTIVATING ENZYME"/>
    <property type="match status" value="1"/>
</dbReference>
<keyword evidence="3 6" id="KW-0479">Metal-binding</keyword>
<evidence type="ECO:0000256" key="2">
    <source>
        <dbReference type="ARBA" id="ARBA00022691"/>
    </source>
</evidence>
<dbReference type="InterPro" id="IPR013785">
    <property type="entry name" value="Aldolase_TIM"/>
</dbReference>
<dbReference type="GO" id="GO:0051539">
    <property type="term" value="F:4 iron, 4 sulfur cluster binding"/>
    <property type="evidence" value="ECO:0007669"/>
    <property type="project" value="UniProtKB-KW"/>
</dbReference>
<evidence type="ECO:0000256" key="6">
    <source>
        <dbReference type="PIRSR" id="PIRSR004869-50"/>
    </source>
</evidence>
<dbReference type="InterPro" id="IPR034457">
    <property type="entry name" value="Organic_radical-activating"/>
</dbReference>
<dbReference type="SFLD" id="SFLDS00029">
    <property type="entry name" value="Radical_SAM"/>
    <property type="match status" value="1"/>
</dbReference>
<keyword evidence="5 6" id="KW-0411">Iron-sulfur</keyword>
<dbReference type="CDD" id="cd01335">
    <property type="entry name" value="Radical_SAM"/>
    <property type="match status" value="1"/>
</dbReference>
<dbReference type="PIRSF" id="PIRSF004869">
    <property type="entry name" value="PflX_prd"/>
    <property type="match status" value="1"/>
</dbReference>
<dbReference type="SUPFAM" id="SSF102114">
    <property type="entry name" value="Radical SAM enzymes"/>
    <property type="match status" value="1"/>
</dbReference>
<dbReference type="HOGENOM" id="CLU_044176_1_0_7"/>
<dbReference type="RefSeq" id="WP_021761996.1">
    <property type="nucleotide sequence ID" value="NC_022444.1"/>
</dbReference>
<dbReference type="Gene3D" id="3.20.20.70">
    <property type="entry name" value="Aldolase class I"/>
    <property type="match status" value="1"/>
</dbReference>
<gene>
    <name evidence="8" type="ORF">DGI_3195</name>
</gene>
<dbReference type="NCBIfam" id="TIGR04337">
    <property type="entry name" value="AmmeMemoSam_rS"/>
    <property type="match status" value="1"/>
</dbReference>
<name>T2GF34_MEGG1</name>
<dbReference type="OrthoDB" id="9778883at2"/>
<keyword evidence="1" id="KW-0004">4Fe-4S</keyword>
<sequence length="337" mass="37438">MHPARLWKPLSEHRVQCRLCSHYCVIADAERGRCGVRMVKDDALHTLVYDQVAAIHLDPVEKKPLFHFYPGHMTFSLGTMGCNLACSFCQNYSLSQPPREGGGIQGQRITPQQLVDAAKANGARSISYTYSEPTVFFELMEETARLAHQAGLFNIIVSNGFMSPECLDALAPHIDAANIDLKAFTEAFYHDICQARLAPVLENLKTIRRLGWWLEVTTLLIPSANDSAEELQAMAAFIRDELGPQTPWHLSRFHPTWRMTDRGPTPLATLERAWGIGGQAGLQFVYVGNVPGHNGNNTYCQSCGQPLIQRQGFQIVAQKTTCPGCGTEPAGRWLEKS</sequence>
<protein>
    <submittedName>
        <fullName evidence="8">Putative Radical SAM domain protein</fullName>
    </submittedName>
</protein>
<evidence type="ECO:0000256" key="5">
    <source>
        <dbReference type="ARBA" id="ARBA00023014"/>
    </source>
</evidence>